<feature type="compositionally biased region" description="Basic and acidic residues" evidence="3">
    <location>
        <begin position="632"/>
        <end position="646"/>
    </location>
</feature>
<dbReference type="EMBL" id="CAJNJA010074363">
    <property type="protein sequence ID" value="CAE7912287.1"/>
    <property type="molecule type" value="Genomic_DNA"/>
</dbReference>
<gene>
    <name evidence="4" type="ORF">SNEC2469_LOCUS31124</name>
</gene>
<dbReference type="GO" id="GO:0006310">
    <property type="term" value="P:DNA recombination"/>
    <property type="evidence" value="ECO:0007669"/>
    <property type="project" value="UniProtKB-KW"/>
</dbReference>
<keyword evidence="5" id="KW-1185">Reference proteome</keyword>
<feature type="region of interest" description="Disordered" evidence="3">
    <location>
        <begin position="632"/>
        <end position="658"/>
    </location>
</feature>
<comment type="caution">
    <text evidence="4">The sequence shown here is derived from an EMBL/GenBank/DDBJ whole genome shotgun (WGS) entry which is preliminary data.</text>
</comment>
<dbReference type="PANTHER" id="PTHR34605">
    <property type="entry name" value="PHAGE_INTEGRASE DOMAIN-CONTAINING PROTEIN"/>
    <property type="match status" value="1"/>
</dbReference>
<dbReference type="InterPro" id="IPR013762">
    <property type="entry name" value="Integrase-like_cat_sf"/>
</dbReference>
<dbReference type="SUPFAM" id="SSF47823">
    <property type="entry name" value="lambda integrase-like, N-terminal domain"/>
    <property type="match status" value="1"/>
</dbReference>
<feature type="region of interest" description="Disordered" evidence="3">
    <location>
        <begin position="2351"/>
        <end position="2386"/>
    </location>
</feature>
<dbReference type="InterPro" id="IPR010998">
    <property type="entry name" value="Integrase_recombinase_N"/>
</dbReference>
<organism evidence="4 5">
    <name type="scientific">Symbiodinium necroappetens</name>
    <dbReference type="NCBI Taxonomy" id="1628268"/>
    <lineage>
        <taxon>Eukaryota</taxon>
        <taxon>Sar</taxon>
        <taxon>Alveolata</taxon>
        <taxon>Dinophyceae</taxon>
        <taxon>Suessiales</taxon>
        <taxon>Symbiodiniaceae</taxon>
        <taxon>Symbiodinium</taxon>
    </lineage>
</organism>
<dbReference type="Gene3D" id="1.10.443.10">
    <property type="entry name" value="Intergrase catalytic core"/>
    <property type="match status" value="1"/>
</dbReference>
<feature type="compositionally biased region" description="Basic and acidic residues" evidence="3">
    <location>
        <begin position="208"/>
        <end position="218"/>
    </location>
</feature>
<dbReference type="Gene3D" id="1.10.150.130">
    <property type="match status" value="1"/>
</dbReference>
<accession>A0A813BSM1</accession>
<dbReference type="InterPro" id="IPR011010">
    <property type="entry name" value="DNA_brk_join_enz"/>
</dbReference>
<dbReference type="SUPFAM" id="SSF56349">
    <property type="entry name" value="DNA breaking-rejoining enzymes"/>
    <property type="match status" value="1"/>
</dbReference>
<evidence type="ECO:0000313" key="5">
    <source>
        <dbReference type="Proteomes" id="UP000601435"/>
    </source>
</evidence>
<feature type="region of interest" description="Disordered" evidence="3">
    <location>
        <begin position="689"/>
        <end position="714"/>
    </location>
</feature>
<evidence type="ECO:0000256" key="3">
    <source>
        <dbReference type="SAM" id="MobiDB-lite"/>
    </source>
</evidence>
<protein>
    <submittedName>
        <fullName evidence="4">Uncharacterized protein</fullName>
    </submittedName>
</protein>
<feature type="compositionally biased region" description="Basic and acidic residues" evidence="3">
    <location>
        <begin position="2356"/>
        <end position="2369"/>
    </location>
</feature>
<proteinExistence type="predicted"/>
<feature type="region of interest" description="Disordered" evidence="3">
    <location>
        <begin position="200"/>
        <end position="232"/>
    </location>
</feature>
<dbReference type="GO" id="GO:0015074">
    <property type="term" value="P:DNA integration"/>
    <property type="evidence" value="ECO:0007669"/>
    <property type="project" value="InterPro"/>
</dbReference>
<dbReference type="PANTHER" id="PTHR34605:SF3">
    <property type="entry name" value="P CELL-TYPE AGGLUTINATION PROTEIN MAP4-LIKE-RELATED"/>
    <property type="match status" value="1"/>
</dbReference>
<keyword evidence="1" id="KW-0238">DNA-binding</keyword>
<name>A0A813BSM1_9DINO</name>
<dbReference type="Proteomes" id="UP000601435">
    <property type="component" value="Unassembled WGS sequence"/>
</dbReference>
<dbReference type="InterPro" id="IPR029063">
    <property type="entry name" value="SAM-dependent_MTases_sf"/>
</dbReference>
<dbReference type="GO" id="GO:0003677">
    <property type="term" value="F:DNA binding"/>
    <property type="evidence" value="ECO:0007669"/>
    <property type="project" value="UniProtKB-KW"/>
</dbReference>
<evidence type="ECO:0000256" key="2">
    <source>
        <dbReference type="ARBA" id="ARBA00023172"/>
    </source>
</evidence>
<sequence>MRGDREIVEACQGYDKVHLCRNLVCHEEGQHFKEYGVARDFDGERFHLKNAELGAAKAGRTLWTWLWAAPAKASKPLKEFGSESETELLHEDRRATVLGGVVFMHKGRVADQTRAVDLRPRLLFLTKTILKNLSFLPVKAGVTSEPGKRVREDHPVPLLEEFFNQYAEGRDAGLTEEEEVTKELIRLAILEQEKGTVSAPSWELVETSPEKQAARPEKPPTPIRIGNPGIFGVDERKAGATDTGAFDEIARAIQSQTVEIASLVKSHTENTAVPPGTVKGLNRTSEELVFLLRACNQYQVTVGAGEQGQALANALLSAQVGASTKLRRAGFKQKVTTRLAVGLAGPYWGTQEKHALNATDFVAHTDAELDAFVQEIRSSKAGVEQRPQPPTKLEDWEGRVRRQNDVWALVYGSEWKPVRTHALERLLEWHQAEPHKWPLTVLMDVWEELHWRFFEELKESLRLLKKEAGRETMSLSDIKFFALMPNAAGTAWLELPRTFDLKFPDGWFMTEVLPRIEKEAGGDQKPEVASKPTVKNLWGPKLTTEEVNKAKERAPLDREGLLLCWGALTHMGCSNLACGRSHADLQGKFEALDPCVQMQLLRRGGLRRMKPETKESAAEKIKGIRAAVAKDKAAKITDRKSGHADDEPQGETRAGGEKVVQFEEIPEEFGAVDYTAAEEDLREALKGPDGAWLQESGGSQHATEVANGASAPQEAKDLVTQAENLANGPVLGKLHNASDDLFAWAATRVAAAPHATLEDVLGEMATYGMGEMAAEATDILEAQCGARAGSSGGIQVSEVVWESGRPGKATATIEGVVWTVWDYKEEVRMSEELAGMLQQPEEAMEKRQCVTKAIAAGILWRQLARQPMPGEVEAKALELRLEQTRLALEAQAVMGEPAHKVAPIEAEIRIYTHDTARANHDKDFRSLAVFPLLDLEDCKLVVVRADYKGDVVVETVTGPLWRDGGWTLWTLIWRGHMVFLEPPPSLQAEVFLDRWQPYDTPALGFLFFWHTRHDQERTSPGAVQCRLCKGRKAGDTVVHVRRESNLAAAAIVGCIRAGSRPNFDKVNVRGPSLCFQEVFAGAGVMTNGWAAAGVRVLEPVEVWEDPFQRVGHRPDHDLSRGEVQKRMLYLASGGEANIWWIAPPCTSFCDWGAQNGGTRTFQCPWGGTQDRPHKDVELQGNMLSKVAAELFLCALRNGAFPIVESSGASGRYPKMWDLPWWRDILARPDVQFVEFPMCAFGLGPPDGDGYYHHRTRVVFPRCEALASALSRCCPGVGASHRHVPLAGRPGASRSRCAEAGVYPQEFVRTVVSTLQQTLVAGGGHDGEPQWLEEETRAGGEMFGARGEKLGCRHGWLDELDDIEASEASTLLSATDCPTRGWVADYEETRAGGVELYNAPSEEAKFAAKQYIELAGKTGLGCPGAWKRVCEKGECLVRKAGSVRLAAESLWAAREEGGLNNLRGVDEASLDTVLHPDLLGYLRDVRKRGLAARFVGKRQRCQAKVHPNGRRNLAQVYRQIWKDVGKLRVLVVPSHMEGLGPVVSSPFDAVDKMLPDRSIAPDKRIVHDQRVINEGTHKDWHPPAVQPRHEQVARLVLFAKSQLPGVEVLMSKKDIAGAFRLLWVDPKDVELFAGDLPWVPEEMEEGEDAAGEGMTIVYLVSSFGFSGSPGEWTVWGKATEEFLRRHRPSLPRRDLSWSFESRILVDDNVLVEPLVGLRPWVASEVYELGVKTLLGEAAVNREKDLVEGPFRTFQTVWGLDMDTATEEIHLPERRILKGAHLLNDGAFEYGCKDLTARAVQRFRGTGVDGGAKVCPKMWVPGDEEECEQAWRDLWELFEESQWLCARPETWSTKFGASMRELLPIRERLALPGEWEAGTVFVSSDATKVMIAAIDWTTGTVMRMKAKTAAEWVQRCGDGDEVAIHVAEMLSFLAFACKVGESWEGKIVLYGGDNKIVKEWITSRKAGTRVGRILVRVVNLLEMRFRFALVATWWRTFHNVHADLLTRCSDDEFQAVVNEKGWTVVDVTDALRQALVDSERFGPCLLAWGEEDRRVLMQLKERRLRRAVPNTISPTWSEFRAVELCGAGRVVKDFVNAVEAVGGSCRSAFWSEAVLPDEVVFASLPPDVHAKTVVAACTAAVNGQARFVVMEGPRQVAWEQAAKVFERAMWDHETQEFLTTEFGEIAVRRRKCLVEKQWFRPDKIVVDTGIPREPLLPLLKGHYWTGGARHVLMSTSGPLRWPLCENQEIQKCVVWDPRGPPGAVRILTGKEVWRCQGRQEDLWDHLQRDGHPEQSLLKEGSKATGGQTAAALVLMAGYSVGAESRAGGVRDLFDDANLAKVLEWLKRWKRGLFPRATPGDHDRRAGGHGHPEDEDPSRGCSDGGPHSVGHDTVWRWGDALWVPDSSSEDENEGENDRKAGAPRKGVRRGKAEAVQAEAQVQLDQGPVRPFTGEVGTYVDEWVEDNLCGYLADSTTKQYAGIYYKWRAWGARQGWPTEFLDKSVPVEANENKLLGFLGYLGWLGCSVATLRQAVFAIKDGHKRGGQGDPTEKMHRLWMLLGALEKRSPKKPRRLGVTPGMLQWVADVMGPHLATTAEERFDSAMMIAALSTAWFFMLRAKEYCDSNGVDLAMIMRGVDFKIEADSGGDYYVTLQFRKTKTDQEAFGTCKTMYASGVKNLCVVNALRTFKEIAPQRFGQGAEALKPLFRWANGQMLKRTQVQYLLQQAAAGVGLPPERFMSHSLRIGGASALFQATGEIEVVKRTGRWSSSAVQRYLHDGETALKQAASKMASVEQRVHYT</sequence>
<feature type="region of interest" description="Disordered" evidence="3">
    <location>
        <begin position="2400"/>
        <end position="2432"/>
    </location>
</feature>
<dbReference type="OrthoDB" id="435942at2759"/>
<dbReference type="InterPro" id="IPR052925">
    <property type="entry name" value="Phage_Integrase-like_Recomb"/>
</dbReference>
<dbReference type="SUPFAM" id="SSF53335">
    <property type="entry name" value="S-adenosyl-L-methionine-dependent methyltransferases"/>
    <property type="match status" value="1"/>
</dbReference>
<evidence type="ECO:0000256" key="1">
    <source>
        <dbReference type="ARBA" id="ARBA00023125"/>
    </source>
</evidence>
<reference evidence="4" key="1">
    <citation type="submission" date="2021-02" db="EMBL/GenBank/DDBJ databases">
        <authorList>
            <person name="Dougan E. K."/>
            <person name="Rhodes N."/>
            <person name="Thang M."/>
            <person name="Chan C."/>
        </authorList>
    </citation>
    <scope>NUCLEOTIDE SEQUENCE</scope>
</reference>
<evidence type="ECO:0000313" key="4">
    <source>
        <dbReference type="EMBL" id="CAE7912287.1"/>
    </source>
</evidence>
<keyword evidence="2" id="KW-0233">DNA recombination</keyword>